<feature type="region of interest" description="Disordered" evidence="1">
    <location>
        <begin position="76"/>
        <end position="96"/>
    </location>
</feature>
<feature type="transmembrane region" description="Helical" evidence="2">
    <location>
        <begin position="181"/>
        <end position="201"/>
    </location>
</feature>
<name>A0AAU9CQ21_9LACO</name>
<protein>
    <submittedName>
        <fullName evidence="3">Uncharacterized protein</fullName>
    </submittedName>
</protein>
<keyword evidence="2" id="KW-0472">Membrane</keyword>
<reference evidence="3 4" key="1">
    <citation type="journal article" date="2023" name="Microbiol. Spectr.">
        <title>Symbiosis of Carpenter Bees with Uncharacterized Lactic Acid Bacteria Showing NAD Auxotrophy.</title>
        <authorList>
            <person name="Kawasaki S."/>
            <person name="Ozawa K."/>
            <person name="Mori T."/>
            <person name="Yamamoto A."/>
            <person name="Ito M."/>
            <person name="Ohkuma M."/>
            <person name="Sakamoto M."/>
            <person name="Matsutani M."/>
        </authorList>
    </citation>
    <scope>NUCLEOTIDE SEQUENCE [LARGE SCALE GENOMIC DNA]</scope>
    <source>
        <strain evidence="3 4">KimC2</strain>
    </source>
</reference>
<evidence type="ECO:0000256" key="1">
    <source>
        <dbReference type="SAM" id="MobiDB-lite"/>
    </source>
</evidence>
<dbReference type="AlphaFoldDB" id="A0AAU9CQ21"/>
<feature type="transmembrane region" description="Helical" evidence="2">
    <location>
        <begin position="282"/>
        <end position="304"/>
    </location>
</feature>
<keyword evidence="2" id="KW-0812">Transmembrane</keyword>
<dbReference type="Proteomes" id="UP001321804">
    <property type="component" value="Chromosome"/>
</dbReference>
<evidence type="ECO:0000256" key="2">
    <source>
        <dbReference type="SAM" id="Phobius"/>
    </source>
</evidence>
<gene>
    <name evidence="3" type="ORF">KIMC2_06010</name>
</gene>
<feature type="transmembrane region" description="Helical" evidence="2">
    <location>
        <begin position="247"/>
        <end position="270"/>
    </location>
</feature>
<keyword evidence="2" id="KW-1133">Transmembrane helix</keyword>
<evidence type="ECO:0000313" key="4">
    <source>
        <dbReference type="Proteomes" id="UP001321804"/>
    </source>
</evidence>
<feature type="transmembrane region" description="Helical" evidence="2">
    <location>
        <begin position="221"/>
        <end position="241"/>
    </location>
</feature>
<keyword evidence="4" id="KW-1185">Reference proteome</keyword>
<dbReference type="EMBL" id="AP026801">
    <property type="protein sequence ID" value="BDR56039.1"/>
    <property type="molecule type" value="Genomic_DNA"/>
</dbReference>
<feature type="transmembrane region" description="Helical" evidence="2">
    <location>
        <begin position="128"/>
        <end position="150"/>
    </location>
</feature>
<accession>A0AAU9CQ21</accession>
<feature type="compositionally biased region" description="Basic and acidic residues" evidence="1">
    <location>
        <begin position="83"/>
        <end position="95"/>
    </location>
</feature>
<evidence type="ECO:0000313" key="3">
    <source>
        <dbReference type="EMBL" id="BDR56039.1"/>
    </source>
</evidence>
<organism evidence="3 4">
    <name type="scientific">Xylocopilactobacillus apis</name>
    <dbReference type="NCBI Taxonomy" id="2932183"/>
    <lineage>
        <taxon>Bacteria</taxon>
        <taxon>Bacillati</taxon>
        <taxon>Bacillota</taxon>
        <taxon>Bacilli</taxon>
        <taxon>Lactobacillales</taxon>
        <taxon>Lactobacillaceae</taxon>
        <taxon>Xylocopilactobacillus</taxon>
    </lineage>
</organism>
<proteinExistence type="predicted"/>
<dbReference type="KEGG" id="xak:KIMC2_06010"/>
<sequence length="315" mass="36180">MIQIKIMLEILGVRQKEMNYVKKRRGLLSNSKSVDANTKQEDELENDHDFDRYSSVDEIKDLNAPEKIIINTQVEEEVDEPEDFKSNRSKPEKKIHQTASKDNIFQEFLEFIIKSLKAPSLKTTSNDFLMGIISLVIEFIFFAFSLQLLYNSGFQMSAKGNDKAFGQYLIHALDPNNKHNILGLMLVLFLVFLLIPLLGIFCDKFLIRDRDFSIKSFIAQFSRYSISLLPISVLAFVYSLFNNPFVTKLTLILLCLAPVILILASSLYLLQARGQVLFDRVYIISLYFAVSMIVSYLLVHPYFISFAKSFTTFLG</sequence>